<dbReference type="InterPro" id="IPR013216">
    <property type="entry name" value="Methyltransf_11"/>
</dbReference>
<dbReference type="CDD" id="cd02440">
    <property type="entry name" value="AdoMet_MTases"/>
    <property type="match status" value="1"/>
</dbReference>
<organism evidence="2 3">
    <name type="scientific">Zhongshania aliphaticivorans</name>
    <dbReference type="NCBI Taxonomy" id="1470434"/>
    <lineage>
        <taxon>Bacteria</taxon>
        <taxon>Pseudomonadati</taxon>
        <taxon>Pseudomonadota</taxon>
        <taxon>Gammaproteobacteria</taxon>
        <taxon>Cellvibrionales</taxon>
        <taxon>Spongiibacteraceae</taxon>
        <taxon>Zhongshania</taxon>
    </lineage>
</organism>
<sequence length="255" mass="28945">MDVVAGKNYPKLVKRALRRTKHVVLAWAYRGSERYCPLCENSASKFLEYGATKRKDAECIYCGSLERHRLLWIFLTHKTDLMRPASRRLLHIAPEQCLGSKLKHMYGRNYLSADIEPGVAMACMDITEIQFGDNSFDIIFCSHVLEHVPEDKKALSELYRVLKPGGWAIILVPIEGERTIEDPAISTPEDRIKAYGQADHVRQYGRRDYMQMLNQQGLAVIAISPDDMSSPAEVIRFGMSSNAGEIFYCEKKAAL</sequence>
<protein>
    <recommendedName>
        <fullName evidence="1">Methyltransferase type 11 domain-containing protein</fullName>
    </recommendedName>
</protein>
<dbReference type="KEGG" id="zal:AZF00_01140"/>
<dbReference type="PANTHER" id="PTHR43591">
    <property type="entry name" value="METHYLTRANSFERASE"/>
    <property type="match status" value="1"/>
</dbReference>
<feature type="domain" description="Methyltransferase type 11" evidence="1">
    <location>
        <begin position="116"/>
        <end position="170"/>
    </location>
</feature>
<dbReference type="GO" id="GO:0008757">
    <property type="term" value="F:S-adenosylmethionine-dependent methyltransferase activity"/>
    <property type="evidence" value="ECO:0007669"/>
    <property type="project" value="InterPro"/>
</dbReference>
<dbReference type="PANTHER" id="PTHR43591:SF110">
    <property type="entry name" value="RHODANESE DOMAIN-CONTAINING PROTEIN"/>
    <property type="match status" value="1"/>
</dbReference>
<proteinExistence type="predicted"/>
<dbReference type="Gene3D" id="3.40.50.150">
    <property type="entry name" value="Vaccinia Virus protein VP39"/>
    <property type="match status" value="1"/>
</dbReference>
<evidence type="ECO:0000313" key="3">
    <source>
        <dbReference type="Proteomes" id="UP000074119"/>
    </source>
</evidence>
<gene>
    <name evidence="2" type="ORF">AZF00_01140</name>
</gene>
<name>A0A127M173_9GAMM</name>
<evidence type="ECO:0000259" key="1">
    <source>
        <dbReference type="Pfam" id="PF08241"/>
    </source>
</evidence>
<evidence type="ECO:0000313" key="2">
    <source>
        <dbReference type="EMBL" id="AMO66988.1"/>
    </source>
</evidence>
<dbReference type="SUPFAM" id="SSF53335">
    <property type="entry name" value="S-adenosyl-L-methionine-dependent methyltransferases"/>
    <property type="match status" value="1"/>
</dbReference>
<reference evidence="2 3" key="1">
    <citation type="submission" date="2015-12" db="EMBL/GenBank/DDBJ databases">
        <authorList>
            <person name="Shamseldin A."/>
            <person name="Moawad H."/>
            <person name="Abd El-Rahim W.M."/>
            <person name="Sadowsky M.J."/>
        </authorList>
    </citation>
    <scope>NUCLEOTIDE SEQUENCE [LARGE SCALE GENOMIC DNA]</scope>
    <source>
        <strain evidence="2 3">SM2</strain>
    </source>
</reference>
<dbReference type="InterPro" id="IPR029063">
    <property type="entry name" value="SAM-dependent_MTases_sf"/>
</dbReference>
<accession>A0A127M173</accession>
<dbReference type="Pfam" id="PF08241">
    <property type="entry name" value="Methyltransf_11"/>
    <property type="match status" value="1"/>
</dbReference>
<dbReference type="Proteomes" id="UP000074119">
    <property type="component" value="Chromosome"/>
</dbReference>
<dbReference type="STRING" id="1470434.AZF00_01140"/>
<dbReference type="AlphaFoldDB" id="A0A127M173"/>
<dbReference type="EMBL" id="CP014544">
    <property type="protein sequence ID" value="AMO66988.1"/>
    <property type="molecule type" value="Genomic_DNA"/>
</dbReference>